<dbReference type="InterPro" id="IPR016192">
    <property type="entry name" value="APOBEC/CMP_deaminase_Zn-bd"/>
</dbReference>
<evidence type="ECO:0000256" key="18">
    <source>
        <dbReference type="PIRSR" id="PIRSR006769-3"/>
    </source>
</evidence>
<comment type="catalytic activity">
    <reaction evidence="13 15">
        <text>5-amino-6-(5-phospho-D-ribitylamino)uracil + NADP(+) = 5-amino-6-(5-phospho-D-ribosylamino)uracil + NADPH + H(+)</text>
        <dbReference type="Rhea" id="RHEA:17845"/>
        <dbReference type="ChEBI" id="CHEBI:15378"/>
        <dbReference type="ChEBI" id="CHEBI:57783"/>
        <dbReference type="ChEBI" id="CHEBI:58349"/>
        <dbReference type="ChEBI" id="CHEBI:58421"/>
        <dbReference type="ChEBI" id="CHEBI:58453"/>
        <dbReference type="EC" id="1.1.1.193"/>
    </reaction>
</comment>
<dbReference type="InterPro" id="IPR002125">
    <property type="entry name" value="CMP_dCMP_dom"/>
</dbReference>
<dbReference type="GO" id="GO:0050661">
    <property type="term" value="F:NADP binding"/>
    <property type="evidence" value="ECO:0007669"/>
    <property type="project" value="InterPro"/>
</dbReference>
<evidence type="ECO:0000256" key="5">
    <source>
        <dbReference type="ARBA" id="ARBA00007417"/>
    </source>
</evidence>
<dbReference type="InterPro" id="IPR024072">
    <property type="entry name" value="DHFR-like_dom_sf"/>
</dbReference>
<name>A0A9D2MNG5_9FIRM</name>
<evidence type="ECO:0000256" key="11">
    <source>
        <dbReference type="ARBA" id="ARBA00023002"/>
    </source>
</evidence>
<dbReference type="PIRSF" id="PIRSF006769">
    <property type="entry name" value="RibD"/>
    <property type="match status" value="1"/>
</dbReference>
<protein>
    <recommendedName>
        <fullName evidence="15">Riboflavin biosynthesis protein RibD</fullName>
    </recommendedName>
    <domain>
        <recommendedName>
            <fullName evidence="15">Diaminohydroxyphosphoribosylaminopyrimidine deaminase</fullName>
            <shortName evidence="15">DRAP deaminase</shortName>
            <ecNumber evidence="15">3.5.4.26</ecNumber>
        </recommendedName>
        <alternativeName>
            <fullName evidence="15">Riboflavin-specific deaminase</fullName>
        </alternativeName>
    </domain>
    <domain>
        <recommendedName>
            <fullName evidence="15">5-amino-6-(5-phosphoribosylamino)uracil reductase</fullName>
            <ecNumber evidence="15">1.1.1.193</ecNumber>
        </recommendedName>
        <alternativeName>
            <fullName evidence="15">HTP reductase</fullName>
        </alternativeName>
    </domain>
</protein>
<feature type="active site" description="Proton donor" evidence="16">
    <location>
        <position position="52"/>
    </location>
</feature>
<dbReference type="PANTHER" id="PTHR38011:SF7">
    <property type="entry name" value="2,5-DIAMINO-6-RIBOSYLAMINO-4(3H)-PYRIMIDINONE 5'-PHOSPHATE REDUCTASE"/>
    <property type="match status" value="1"/>
</dbReference>
<dbReference type="Proteomes" id="UP000823921">
    <property type="component" value="Unassembled WGS sequence"/>
</dbReference>
<evidence type="ECO:0000256" key="13">
    <source>
        <dbReference type="ARBA" id="ARBA00049861"/>
    </source>
</evidence>
<keyword evidence="11 15" id="KW-0560">Oxidoreductase</keyword>
<comment type="pathway">
    <text evidence="3 15">Cofactor biosynthesis; riboflavin biosynthesis; 5-amino-6-(D-ribitylamino)uracil from GTP: step 3/4.</text>
</comment>
<dbReference type="CDD" id="cd01284">
    <property type="entry name" value="Riboflavin_deaminase-reductase"/>
    <property type="match status" value="1"/>
</dbReference>
<evidence type="ECO:0000259" key="19">
    <source>
        <dbReference type="PROSITE" id="PS51747"/>
    </source>
</evidence>
<evidence type="ECO:0000256" key="12">
    <source>
        <dbReference type="ARBA" id="ARBA00023268"/>
    </source>
</evidence>
<comment type="catalytic activity">
    <reaction evidence="14 15">
        <text>2,5-diamino-6-hydroxy-4-(5-phosphoribosylamino)-pyrimidine + H2O + H(+) = 5-amino-6-(5-phospho-D-ribosylamino)uracil + NH4(+)</text>
        <dbReference type="Rhea" id="RHEA:21868"/>
        <dbReference type="ChEBI" id="CHEBI:15377"/>
        <dbReference type="ChEBI" id="CHEBI:15378"/>
        <dbReference type="ChEBI" id="CHEBI:28938"/>
        <dbReference type="ChEBI" id="CHEBI:58453"/>
        <dbReference type="ChEBI" id="CHEBI:58614"/>
        <dbReference type="EC" id="3.5.4.26"/>
    </reaction>
</comment>
<feature type="binding site" evidence="17">
    <location>
        <position position="200"/>
    </location>
    <ligand>
        <name>NADP(+)</name>
        <dbReference type="ChEBI" id="CHEBI:58349"/>
    </ligand>
</feature>
<reference evidence="20" key="2">
    <citation type="submission" date="2021-04" db="EMBL/GenBank/DDBJ databases">
        <authorList>
            <person name="Gilroy R."/>
        </authorList>
    </citation>
    <scope>NUCLEOTIDE SEQUENCE</scope>
    <source>
        <strain evidence="20">CHK192-8294</strain>
    </source>
</reference>
<reference evidence="20" key="1">
    <citation type="journal article" date="2021" name="PeerJ">
        <title>Extensive microbial diversity within the chicken gut microbiome revealed by metagenomics and culture.</title>
        <authorList>
            <person name="Gilroy R."/>
            <person name="Ravi A."/>
            <person name="Getino M."/>
            <person name="Pursley I."/>
            <person name="Horton D.L."/>
            <person name="Alikhan N.F."/>
            <person name="Baker D."/>
            <person name="Gharbi K."/>
            <person name="Hall N."/>
            <person name="Watson M."/>
            <person name="Adriaenssens E.M."/>
            <person name="Foster-Nyarko E."/>
            <person name="Jarju S."/>
            <person name="Secka A."/>
            <person name="Antonio M."/>
            <person name="Oren A."/>
            <person name="Chaudhuri R.R."/>
            <person name="La Ragione R."/>
            <person name="Hildebrand F."/>
            <person name="Pallen M.J."/>
        </authorList>
    </citation>
    <scope>NUCLEOTIDE SEQUENCE</scope>
    <source>
        <strain evidence="20">CHK192-8294</strain>
    </source>
</reference>
<evidence type="ECO:0000256" key="16">
    <source>
        <dbReference type="PIRSR" id="PIRSR006769-1"/>
    </source>
</evidence>
<dbReference type="GO" id="GO:0009231">
    <property type="term" value="P:riboflavin biosynthetic process"/>
    <property type="evidence" value="ECO:0007669"/>
    <property type="project" value="UniProtKB-KW"/>
</dbReference>
<evidence type="ECO:0000256" key="1">
    <source>
        <dbReference type="ARBA" id="ARBA00002151"/>
    </source>
</evidence>
<feature type="binding site" evidence="17">
    <location>
        <position position="204"/>
    </location>
    <ligand>
        <name>substrate</name>
    </ligand>
</feature>
<keyword evidence="9 15" id="KW-0862">Zinc</keyword>
<dbReference type="PANTHER" id="PTHR38011">
    <property type="entry name" value="DIHYDROFOLATE REDUCTASE FAMILY PROTEIN (AFU_ORTHOLOGUE AFUA_8G06820)"/>
    <property type="match status" value="1"/>
</dbReference>
<dbReference type="InterPro" id="IPR004794">
    <property type="entry name" value="Eubact_RibD"/>
</dbReference>
<feature type="binding site" evidence="18">
    <location>
        <position position="50"/>
    </location>
    <ligand>
        <name>Zn(2+)</name>
        <dbReference type="ChEBI" id="CHEBI:29105"/>
        <note>catalytic</note>
    </ligand>
</feature>
<keyword evidence="12" id="KW-0511">Multifunctional enzyme</keyword>
<keyword evidence="10 15" id="KW-0521">NADP</keyword>
<feature type="domain" description="CMP/dCMP-type deaminase" evidence="19">
    <location>
        <begin position="1"/>
        <end position="122"/>
    </location>
</feature>
<dbReference type="SUPFAM" id="SSF53597">
    <property type="entry name" value="Dihydrofolate reductase-like"/>
    <property type="match status" value="1"/>
</dbReference>
<dbReference type="InterPro" id="IPR002734">
    <property type="entry name" value="RibDG_C"/>
</dbReference>
<dbReference type="FunFam" id="3.40.140.10:FF:000025">
    <property type="entry name" value="Riboflavin biosynthesis protein RibD"/>
    <property type="match status" value="1"/>
</dbReference>
<dbReference type="EMBL" id="DWXO01000079">
    <property type="protein sequence ID" value="HJB80980.1"/>
    <property type="molecule type" value="Genomic_DNA"/>
</dbReference>
<feature type="binding site" evidence="18">
    <location>
        <position position="75"/>
    </location>
    <ligand>
        <name>Zn(2+)</name>
        <dbReference type="ChEBI" id="CHEBI:29105"/>
        <note>catalytic</note>
    </ligand>
</feature>
<evidence type="ECO:0000256" key="15">
    <source>
        <dbReference type="PIRNR" id="PIRNR006769"/>
    </source>
</evidence>
<feature type="binding site" evidence="17">
    <location>
        <position position="168"/>
    </location>
    <ligand>
        <name>substrate</name>
    </ligand>
</feature>
<feature type="binding site" evidence="17">
    <location>
        <position position="207"/>
    </location>
    <ligand>
        <name>substrate</name>
    </ligand>
</feature>
<evidence type="ECO:0000256" key="7">
    <source>
        <dbReference type="ARBA" id="ARBA00022723"/>
    </source>
</evidence>
<dbReference type="Gene3D" id="3.40.140.10">
    <property type="entry name" value="Cytidine Deaminase, domain 2"/>
    <property type="match status" value="1"/>
</dbReference>
<evidence type="ECO:0000313" key="20">
    <source>
        <dbReference type="EMBL" id="HJB80980.1"/>
    </source>
</evidence>
<feature type="binding site" evidence="17">
    <location>
        <position position="170"/>
    </location>
    <ligand>
        <name>NADP(+)</name>
        <dbReference type="ChEBI" id="CHEBI:58349"/>
    </ligand>
</feature>
<evidence type="ECO:0000256" key="17">
    <source>
        <dbReference type="PIRSR" id="PIRSR006769-2"/>
    </source>
</evidence>
<dbReference type="PROSITE" id="PS00903">
    <property type="entry name" value="CYT_DCMP_DEAMINASES_1"/>
    <property type="match status" value="1"/>
</dbReference>
<evidence type="ECO:0000256" key="6">
    <source>
        <dbReference type="ARBA" id="ARBA00022619"/>
    </source>
</evidence>
<feature type="binding site" evidence="17">
    <location>
        <position position="184"/>
    </location>
    <ligand>
        <name>substrate</name>
    </ligand>
</feature>
<dbReference type="EC" id="3.5.4.26" evidence="15"/>
<dbReference type="InterPro" id="IPR016193">
    <property type="entry name" value="Cytidine_deaminase-like"/>
</dbReference>
<comment type="cofactor">
    <cofactor evidence="15 18">
        <name>Zn(2+)</name>
        <dbReference type="ChEBI" id="CHEBI:29105"/>
    </cofactor>
    <text evidence="15 18">Binds 1 zinc ion.</text>
</comment>
<dbReference type="SUPFAM" id="SSF53927">
    <property type="entry name" value="Cytidine deaminase-like"/>
    <property type="match status" value="1"/>
</dbReference>
<evidence type="ECO:0000256" key="4">
    <source>
        <dbReference type="ARBA" id="ARBA00005259"/>
    </source>
</evidence>
<sequence length="368" mass="39902">MNATDYMALAIKLARNGTGWTSPNPLVGAVLVKEGRVIGQGWHRRCGGLHAEREALAACTEPTAGATLYVTLEPCCHQGRQPPCTQAILEAGIARVVIGSRDPNPLVHGKGAALLRQAGVEVEEDFMRDQCDTLNPVFFHYITHKTPYVAMKYAMTADGKIACHTGLSQWVTGEAARTHVQTLRHQYRGILAGIGTVLQDDPRLTCRMEGGRNPVRIICDSQLRIPLTSNLIRTAREVPTIVACASPMPDKRASLEDLGITVLDLPGADGRVDLPALMAELGKREIDGVLLEGGGGLNESILRQGLVHKVYCYLAPKLFGGAQAKSPVEGRGVDRPEDCWQLSSPTCTPIGEDLLLEYEVIQNVHRDH</sequence>
<proteinExistence type="inferred from homology"/>
<evidence type="ECO:0000256" key="3">
    <source>
        <dbReference type="ARBA" id="ARBA00004910"/>
    </source>
</evidence>
<dbReference type="NCBIfam" id="TIGR00326">
    <property type="entry name" value="eubact_ribD"/>
    <property type="match status" value="1"/>
</dbReference>
<evidence type="ECO:0000256" key="10">
    <source>
        <dbReference type="ARBA" id="ARBA00022857"/>
    </source>
</evidence>
<dbReference type="InterPro" id="IPR011549">
    <property type="entry name" value="RibD_C"/>
</dbReference>
<dbReference type="Pfam" id="PF01872">
    <property type="entry name" value="RibD_C"/>
    <property type="match status" value="1"/>
</dbReference>
<evidence type="ECO:0000256" key="14">
    <source>
        <dbReference type="ARBA" id="ARBA00049886"/>
    </source>
</evidence>
<keyword evidence="7 15" id="KW-0479">Metal-binding</keyword>
<dbReference type="NCBIfam" id="TIGR00227">
    <property type="entry name" value="ribD_Cterm"/>
    <property type="match status" value="1"/>
</dbReference>
<evidence type="ECO:0000256" key="2">
    <source>
        <dbReference type="ARBA" id="ARBA00004882"/>
    </source>
</evidence>
<dbReference type="AlphaFoldDB" id="A0A9D2MNG5"/>
<feature type="binding site" evidence="17">
    <location>
        <position position="154"/>
    </location>
    <ligand>
        <name>NADP(+)</name>
        <dbReference type="ChEBI" id="CHEBI:58349"/>
    </ligand>
</feature>
<feature type="binding site" evidence="17">
    <location>
        <begin position="294"/>
        <end position="300"/>
    </location>
    <ligand>
        <name>NADP(+)</name>
        <dbReference type="ChEBI" id="CHEBI:58349"/>
    </ligand>
</feature>
<dbReference type="EC" id="1.1.1.193" evidence="15"/>
<dbReference type="GO" id="GO:0008703">
    <property type="term" value="F:5-amino-6-(5-phosphoribosylamino)uracil reductase activity"/>
    <property type="evidence" value="ECO:0007669"/>
    <property type="project" value="UniProtKB-EC"/>
</dbReference>
<keyword evidence="8 15" id="KW-0378">Hydrolase</keyword>
<dbReference type="PROSITE" id="PS51747">
    <property type="entry name" value="CYT_DCMP_DEAMINASES_2"/>
    <property type="match status" value="1"/>
</dbReference>
<evidence type="ECO:0000256" key="8">
    <source>
        <dbReference type="ARBA" id="ARBA00022801"/>
    </source>
</evidence>
<evidence type="ECO:0000256" key="9">
    <source>
        <dbReference type="ARBA" id="ARBA00022833"/>
    </source>
</evidence>
<comment type="pathway">
    <text evidence="2 15">Cofactor biosynthesis; riboflavin biosynthesis; 5-amino-6-(D-ribitylamino)uracil from GTP: step 2/4.</text>
</comment>
<comment type="similarity">
    <text evidence="4 15">In the N-terminal section; belongs to the cytidine and deoxycytidylate deaminase family.</text>
</comment>
<feature type="binding site" evidence="17">
    <location>
        <position position="221"/>
    </location>
    <ligand>
        <name>NADP(+)</name>
        <dbReference type="ChEBI" id="CHEBI:58349"/>
    </ligand>
</feature>
<comment type="function">
    <text evidence="1 15">Converts 2,5-diamino-6-(ribosylamino)-4(3h)-pyrimidinone 5'-phosphate into 5-amino-6-(ribosylamino)-2,4(1h,3h)-pyrimidinedione 5'-phosphate.</text>
</comment>
<dbReference type="GO" id="GO:0008835">
    <property type="term" value="F:diaminohydroxyphosphoribosylaminopyrimidine deaminase activity"/>
    <property type="evidence" value="ECO:0007669"/>
    <property type="project" value="UniProtKB-EC"/>
</dbReference>
<comment type="similarity">
    <text evidence="5 15">In the C-terminal section; belongs to the HTP reductase family.</text>
</comment>
<comment type="caution">
    <text evidence="20">The sequence shown here is derived from an EMBL/GenBank/DDBJ whole genome shotgun (WGS) entry which is preliminary data.</text>
</comment>
<accession>A0A9D2MNG5</accession>
<dbReference type="InterPro" id="IPR050765">
    <property type="entry name" value="Riboflavin_Biosynth_HTPR"/>
</dbReference>
<feature type="binding site" evidence="18">
    <location>
        <position position="84"/>
    </location>
    <ligand>
        <name>Zn(2+)</name>
        <dbReference type="ChEBI" id="CHEBI:29105"/>
        <note>catalytic</note>
    </ligand>
</feature>
<feature type="binding site" evidence="17">
    <location>
        <position position="196"/>
    </location>
    <ligand>
        <name>NADP(+)</name>
        <dbReference type="ChEBI" id="CHEBI:58349"/>
    </ligand>
</feature>
<organism evidence="20 21">
    <name type="scientific">Candidatus Flavonifractor intestinigallinarum</name>
    <dbReference type="NCBI Taxonomy" id="2838586"/>
    <lineage>
        <taxon>Bacteria</taxon>
        <taxon>Bacillati</taxon>
        <taxon>Bacillota</taxon>
        <taxon>Clostridia</taxon>
        <taxon>Eubacteriales</taxon>
        <taxon>Oscillospiraceae</taxon>
        <taxon>Flavonifractor</taxon>
    </lineage>
</organism>
<evidence type="ECO:0000313" key="21">
    <source>
        <dbReference type="Proteomes" id="UP000823921"/>
    </source>
</evidence>
<gene>
    <name evidence="20" type="primary">ribD</name>
    <name evidence="20" type="ORF">H9712_08340</name>
</gene>
<keyword evidence="6 15" id="KW-0686">Riboflavin biosynthesis</keyword>
<dbReference type="Pfam" id="PF00383">
    <property type="entry name" value="dCMP_cyt_deam_1"/>
    <property type="match status" value="1"/>
</dbReference>
<dbReference type="Gene3D" id="3.40.430.10">
    <property type="entry name" value="Dihydrofolate Reductase, subunit A"/>
    <property type="match status" value="1"/>
</dbReference>
<dbReference type="GO" id="GO:0008270">
    <property type="term" value="F:zinc ion binding"/>
    <property type="evidence" value="ECO:0007669"/>
    <property type="project" value="InterPro"/>
</dbReference>
<feature type="binding site" evidence="17">
    <location>
        <position position="292"/>
    </location>
    <ligand>
        <name>substrate</name>
    </ligand>
</feature>